<reference evidence="2 3" key="1">
    <citation type="submission" date="2014-04" db="EMBL/GenBank/DDBJ databases">
        <authorList>
            <consortium name="DOE Joint Genome Institute"/>
            <person name="Kuo A."/>
            <person name="Kohler A."/>
            <person name="Jargeat P."/>
            <person name="Nagy L.G."/>
            <person name="Floudas D."/>
            <person name="Copeland A."/>
            <person name="Barry K.W."/>
            <person name="Cichocki N."/>
            <person name="Veneault-Fourrey C."/>
            <person name="LaButti K."/>
            <person name="Lindquist E.A."/>
            <person name="Lipzen A."/>
            <person name="Lundell T."/>
            <person name="Morin E."/>
            <person name="Murat C."/>
            <person name="Sun H."/>
            <person name="Tunlid A."/>
            <person name="Henrissat B."/>
            <person name="Grigoriev I.V."/>
            <person name="Hibbett D.S."/>
            <person name="Martin F."/>
            <person name="Nordberg H.P."/>
            <person name="Cantor M.N."/>
            <person name="Hua S.X."/>
        </authorList>
    </citation>
    <scope>NUCLEOTIDE SEQUENCE [LARGE SCALE GENOMIC DNA]</scope>
    <source>
        <strain evidence="2 3">Ve08.2h10</strain>
    </source>
</reference>
<dbReference type="Proteomes" id="UP000054538">
    <property type="component" value="Unassembled WGS sequence"/>
</dbReference>
<dbReference type="AlphaFoldDB" id="A0A0D0CLF5"/>
<evidence type="ECO:0000313" key="3">
    <source>
        <dbReference type="Proteomes" id="UP000054538"/>
    </source>
</evidence>
<evidence type="ECO:0000313" key="2">
    <source>
        <dbReference type="EMBL" id="KIK76073.1"/>
    </source>
</evidence>
<dbReference type="InParanoid" id="A0A0D0CLF5"/>
<gene>
    <name evidence="2" type="ORF">PAXRUDRAFT_449539</name>
</gene>
<protein>
    <submittedName>
        <fullName evidence="2">Unplaced genomic scaffold scaffold_2867, whole genome shotgun sequence</fullName>
    </submittedName>
</protein>
<feature type="region of interest" description="Disordered" evidence="1">
    <location>
        <begin position="43"/>
        <end position="75"/>
    </location>
</feature>
<dbReference type="HOGENOM" id="CLU_033666_18_1_1"/>
<dbReference type="EMBL" id="KN827689">
    <property type="protein sequence ID" value="KIK76073.1"/>
    <property type="molecule type" value="Genomic_DNA"/>
</dbReference>
<sequence>MQSLSATQKNTIIIMLDSAHSAHSIATCTGFHTPTISRLHAKEHSELQKSTGGHPSKLSPANALKKTGLKAVVKQ</sequence>
<feature type="non-terminal residue" evidence="2">
    <location>
        <position position="75"/>
    </location>
</feature>
<keyword evidence="3" id="KW-1185">Reference proteome</keyword>
<reference evidence="3" key="2">
    <citation type="submission" date="2015-01" db="EMBL/GenBank/DDBJ databases">
        <title>Evolutionary Origins and Diversification of the Mycorrhizal Mutualists.</title>
        <authorList>
            <consortium name="DOE Joint Genome Institute"/>
            <consortium name="Mycorrhizal Genomics Consortium"/>
            <person name="Kohler A."/>
            <person name="Kuo A."/>
            <person name="Nagy L.G."/>
            <person name="Floudas D."/>
            <person name="Copeland A."/>
            <person name="Barry K.W."/>
            <person name="Cichocki N."/>
            <person name="Veneault-Fourrey C."/>
            <person name="LaButti K."/>
            <person name="Lindquist E.A."/>
            <person name="Lipzen A."/>
            <person name="Lundell T."/>
            <person name="Morin E."/>
            <person name="Murat C."/>
            <person name="Riley R."/>
            <person name="Ohm R."/>
            <person name="Sun H."/>
            <person name="Tunlid A."/>
            <person name="Henrissat B."/>
            <person name="Grigoriev I.V."/>
            <person name="Hibbett D.S."/>
            <person name="Martin F."/>
        </authorList>
    </citation>
    <scope>NUCLEOTIDE SEQUENCE [LARGE SCALE GENOMIC DNA]</scope>
    <source>
        <strain evidence="3">Ve08.2h10</strain>
    </source>
</reference>
<name>A0A0D0CLF5_9AGAM</name>
<evidence type="ECO:0000256" key="1">
    <source>
        <dbReference type="SAM" id="MobiDB-lite"/>
    </source>
</evidence>
<proteinExistence type="predicted"/>
<accession>A0A0D0CLF5</accession>
<dbReference type="STRING" id="930991.A0A0D0CLF5"/>
<dbReference type="OrthoDB" id="2686618at2759"/>
<organism evidence="2 3">
    <name type="scientific">Paxillus rubicundulus Ve08.2h10</name>
    <dbReference type="NCBI Taxonomy" id="930991"/>
    <lineage>
        <taxon>Eukaryota</taxon>
        <taxon>Fungi</taxon>
        <taxon>Dikarya</taxon>
        <taxon>Basidiomycota</taxon>
        <taxon>Agaricomycotina</taxon>
        <taxon>Agaricomycetes</taxon>
        <taxon>Agaricomycetidae</taxon>
        <taxon>Boletales</taxon>
        <taxon>Paxilineae</taxon>
        <taxon>Paxillaceae</taxon>
        <taxon>Paxillus</taxon>
    </lineage>
</organism>